<comment type="caution">
    <text evidence="1">The sequence shown here is derived from an EMBL/GenBank/DDBJ whole genome shotgun (WGS) entry which is preliminary data.</text>
</comment>
<name>N6WWD4_9GAMM</name>
<dbReference type="STRING" id="626887.J057_17035"/>
<keyword evidence="2" id="KW-1185">Reference proteome</keyword>
<evidence type="ECO:0008006" key="3">
    <source>
        <dbReference type="Google" id="ProtNLM"/>
    </source>
</evidence>
<dbReference type="Proteomes" id="UP000013165">
    <property type="component" value="Unassembled WGS sequence"/>
</dbReference>
<evidence type="ECO:0000313" key="1">
    <source>
        <dbReference type="EMBL" id="ENO13123.1"/>
    </source>
</evidence>
<reference evidence="1 2" key="1">
    <citation type="journal article" date="2013" name="Genome Announc.">
        <title>Genome Sequence of the Polycyclic Aromatic Hydrocarbon-Degrading Bacterium Strain Marinobacter nanhaiticus D15-8WT.</title>
        <authorList>
            <person name="Cui Z."/>
            <person name="Gao W."/>
            <person name="Li Q."/>
            <person name="Xu G."/>
            <person name="Zheng L."/>
        </authorList>
    </citation>
    <scope>NUCLEOTIDE SEQUENCE [LARGE SCALE GENOMIC DNA]</scope>
    <source>
        <strain evidence="1 2">D15-8W</strain>
    </source>
</reference>
<dbReference type="HOGENOM" id="CLU_1747447_0_0_6"/>
<dbReference type="RefSeq" id="WP_004581348.1">
    <property type="nucleotide sequence ID" value="NZ_AP028878.1"/>
</dbReference>
<dbReference type="PATRIC" id="fig|626887.3.peg.3404"/>
<protein>
    <recommendedName>
        <fullName evidence="3">Lipoprotein</fullName>
    </recommendedName>
</protein>
<dbReference type="PROSITE" id="PS51257">
    <property type="entry name" value="PROKAR_LIPOPROTEIN"/>
    <property type="match status" value="1"/>
</dbReference>
<dbReference type="AlphaFoldDB" id="N6WWD4"/>
<accession>N6WWD4</accession>
<evidence type="ECO:0000313" key="2">
    <source>
        <dbReference type="Proteomes" id="UP000013165"/>
    </source>
</evidence>
<dbReference type="EMBL" id="APLQ01000014">
    <property type="protein sequence ID" value="ENO13123.1"/>
    <property type="molecule type" value="Genomic_DNA"/>
</dbReference>
<proteinExistence type="predicted"/>
<sequence>MILQNRNGWPAGHTVTLVAAVGLLAGCAAMQPDLSKQQQEDLQGNLQAAFGAYQDCMVAESDPYVQVLSAPPADIAEAAQGACESVYKGYETAVTHYFTAVVSSSGRDDARNRARLHASNAALQTRRQIIGRILGQRLESSITGDAPGQ</sequence>
<organism evidence="1 2">
    <name type="scientific">Marinobacter nanhaiticus D15-8W</name>
    <dbReference type="NCBI Taxonomy" id="626887"/>
    <lineage>
        <taxon>Bacteria</taxon>
        <taxon>Pseudomonadati</taxon>
        <taxon>Pseudomonadota</taxon>
        <taxon>Gammaproteobacteria</taxon>
        <taxon>Pseudomonadales</taxon>
        <taxon>Marinobacteraceae</taxon>
        <taxon>Marinobacter</taxon>
    </lineage>
</organism>
<dbReference type="OrthoDB" id="6367585at2"/>
<gene>
    <name evidence="1" type="ORF">J057_17035</name>
</gene>